<comment type="subcellular location">
    <subcellularLocation>
        <location evidence="1">Cell membrane</location>
        <topology evidence="1">Multi-pass membrane protein</topology>
    </subcellularLocation>
</comment>
<proteinExistence type="predicted"/>
<dbReference type="RefSeq" id="WP_183790528.1">
    <property type="nucleotide sequence ID" value="NZ_JACIDU010000004.1"/>
</dbReference>
<sequence>MKLIETYILRRIAQMTLAALLPVLAIIWTIQVLGRINLVTDSGQSIGSFMTLASLILPTIIPIVLPFAVVIGIAQTLTAMNNDSELAVIDAAAAPRSTLLKPVLFFAALMSVFSFTVSNFVEPQVRGAARTMVAAAYADLLSSVIEEKNFRSIQDGLMVEISERHSGRVLRGIFIVDQRDPAFDLVYYAREGAVDANGTSLTMKDGEVHRKTPDGKISIIRFDSYGFDLSDMTKSEETPFQAASQRSLAFLMNPDPADKSFQKRADSYRAELHKRLSEWLFPFVYGLIAFVIAGDARSHREARVHPLVSSMLIAFLLRWMSFSAANATESQPQMALVVYAIPLAAGAVATAIIISGRKPRLPTFARDRLRSIWLFVEGRLPFRRNSSGGPA</sequence>
<dbReference type="Proteomes" id="UP000584824">
    <property type="component" value="Unassembled WGS sequence"/>
</dbReference>
<feature type="transmembrane region" description="Helical" evidence="6">
    <location>
        <begin position="46"/>
        <end position="74"/>
    </location>
</feature>
<dbReference type="GO" id="GO:0043190">
    <property type="term" value="C:ATP-binding cassette (ABC) transporter complex"/>
    <property type="evidence" value="ECO:0007669"/>
    <property type="project" value="TreeGrafter"/>
</dbReference>
<dbReference type="Pfam" id="PF03739">
    <property type="entry name" value="LptF_LptG"/>
    <property type="match status" value="1"/>
</dbReference>
<dbReference type="AlphaFoldDB" id="A0A7W6P1B7"/>
<feature type="transmembrane region" description="Helical" evidence="6">
    <location>
        <begin position="334"/>
        <end position="354"/>
    </location>
</feature>
<comment type="caution">
    <text evidence="7">The sequence shown here is derived from an EMBL/GenBank/DDBJ whole genome shotgun (WGS) entry which is preliminary data.</text>
</comment>
<organism evidence="7 8">
    <name type="scientific">Allorhizobium borbori</name>
    <dbReference type="NCBI Taxonomy" id="485907"/>
    <lineage>
        <taxon>Bacteria</taxon>
        <taxon>Pseudomonadati</taxon>
        <taxon>Pseudomonadota</taxon>
        <taxon>Alphaproteobacteria</taxon>
        <taxon>Hyphomicrobiales</taxon>
        <taxon>Rhizobiaceae</taxon>
        <taxon>Rhizobium/Agrobacterium group</taxon>
        <taxon>Allorhizobium</taxon>
    </lineage>
</organism>
<feature type="transmembrane region" description="Helical" evidence="6">
    <location>
        <begin position="12"/>
        <end position="34"/>
    </location>
</feature>
<keyword evidence="5 6" id="KW-0472">Membrane</keyword>
<evidence type="ECO:0000256" key="4">
    <source>
        <dbReference type="ARBA" id="ARBA00022989"/>
    </source>
</evidence>
<reference evidence="7 8" key="1">
    <citation type="submission" date="2020-08" db="EMBL/GenBank/DDBJ databases">
        <title>Genomic Encyclopedia of Type Strains, Phase IV (KMG-IV): sequencing the most valuable type-strain genomes for metagenomic binning, comparative biology and taxonomic classification.</title>
        <authorList>
            <person name="Goeker M."/>
        </authorList>
    </citation>
    <scope>NUCLEOTIDE SEQUENCE [LARGE SCALE GENOMIC DNA]</scope>
    <source>
        <strain evidence="7 8">DSM 26385</strain>
    </source>
</reference>
<dbReference type="PANTHER" id="PTHR33529">
    <property type="entry name" value="SLR0882 PROTEIN-RELATED"/>
    <property type="match status" value="1"/>
</dbReference>
<feature type="transmembrane region" description="Helical" evidence="6">
    <location>
        <begin position="279"/>
        <end position="297"/>
    </location>
</feature>
<name>A0A7W6P1B7_9HYPH</name>
<evidence type="ECO:0000256" key="2">
    <source>
        <dbReference type="ARBA" id="ARBA00022475"/>
    </source>
</evidence>
<evidence type="ECO:0000313" key="7">
    <source>
        <dbReference type="EMBL" id="MBB4102696.1"/>
    </source>
</evidence>
<dbReference type="PANTHER" id="PTHR33529:SF6">
    <property type="entry name" value="YJGP_YJGQ FAMILY PERMEASE"/>
    <property type="match status" value="1"/>
</dbReference>
<gene>
    <name evidence="7" type="ORF">GGQ66_001239</name>
</gene>
<keyword evidence="8" id="KW-1185">Reference proteome</keyword>
<accession>A0A7W6P1B7</accession>
<dbReference type="EMBL" id="JACIDU010000004">
    <property type="protein sequence ID" value="MBB4102696.1"/>
    <property type="molecule type" value="Genomic_DNA"/>
</dbReference>
<keyword evidence="3 6" id="KW-0812">Transmembrane</keyword>
<protein>
    <submittedName>
        <fullName evidence="7">Lipopolysaccharide export system permease protein</fullName>
    </submittedName>
</protein>
<keyword evidence="4 6" id="KW-1133">Transmembrane helix</keyword>
<evidence type="ECO:0000256" key="6">
    <source>
        <dbReference type="SAM" id="Phobius"/>
    </source>
</evidence>
<evidence type="ECO:0000256" key="3">
    <source>
        <dbReference type="ARBA" id="ARBA00022692"/>
    </source>
</evidence>
<evidence type="ECO:0000256" key="1">
    <source>
        <dbReference type="ARBA" id="ARBA00004651"/>
    </source>
</evidence>
<keyword evidence="2" id="KW-1003">Cell membrane</keyword>
<evidence type="ECO:0000256" key="5">
    <source>
        <dbReference type="ARBA" id="ARBA00023136"/>
    </source>
</evidence>
<dbReference type="InterPro" id="IPR005495">
    <property type="entry name" value="LptG/LptF_permease"/>
</dbReference>
<evidence type="ECO:0000313" key="8">
    <source>
        <dbReference type="Proteomes" id="UP000584824"/>
    </source>
</evidence>
<feature type="transmembrane region" description="Helical" evidence="6">
    <location>
        <begin position="304"/>
        <end position="322"/>
    </location>
</feature>
<dbReference type="GO" id="GO:0015920">
    <property type="term" value="P:lipopolysaccharide transport"/>
    <property type="evidence" value="ECO:0007669"/>
    <property type="project" value="TreeGrafter"/>
</dbReference>